<dbReference type="InterPro" id="IPR044672">
    <property type="entry name" value="MOCS2A"/>
</dbReference>
<evidence type="ECO:0008006" key="4">
    <source>
        <dbReference type="Google" id="ProtNLM"/>
    </source>
</evidence>
<dbReference type="PANTHER" id="PTHR33359">
    <property type="entry name" value="MOLYBDOPTERIN SYNTHASE SULFUR CARRIER SUBUNIT"/>
    <property type="match status" value="1"/>
</dbReference>
<evidence type="ECO:0000313" key="3">
    <source>
        <dbReference type="Proteomes" id="UP001345691"/>
    </source>
</evidence>
<comment type="caution">
    <text evidence="2">The sequence shown here is derived from an EMBL/GenBank/DDBJ whole genome shotgun (WGS) entry which is preliminary data.</text>
</comment>
<dbReference type="EMBL" id="JAVRRF010000010">
    <property type="protein sequence ID" value="KAK5060770.1"/>
    <property type="molecule type" value="Genomic_DNA"/>
</dbReference>
<name>A0ABR0JBU2_9EURO</name>
<accession>A0ABR0JBU2</accession>
<dbReference type="InterPro" id="IPR012675">
    <property type="entry name" value="Beta-grasp_dom_sf"/>
</dbReference>
<organism evidence="2 3">
    <name type="scientific">Exophiala sideris</name>
    <dbReference type="NCBI Taxonomy" id="1016849"/>
    <lineage>
        <taxon>Eukaryota</taxon>
        <taxon>Fungi</taxon>
        <taxon>Dikarya</taxon>
        <taxon>Ascomycota</taxon>
        <taxon>Pezizomycotina</taxon>
        <taxon>Eurotiomycetes</taxon>
        <taxon>Chaetothyriomycetidae</taxon>
        <taxon>Chaetothyriales</taxon>
        <taxon>Herpotrichiellaceae</taxon>
        <taxon>Exophiala</taxon>
    </lineage>
</organism>
<proteinExistence type="predicted"/>
<dbReference type="InterPro" id="IPR003749">
    <property type="entry name" value="ThiS/MoaD-like"/>
</dbReference>
<reference evidence="2 3" key="1">
    <citation type="submission" date="2023-08" db="EMBL/GenBank/DDBJ databases">
        <title>Black Yeasts Isolated from many extreme environments.</title>
        <authorList>
            <person name="Coleine C."/>
            <person name="Stajich J.E."/>
            <person name="Selbmann L."/>
        </authorList>
    </citation>
    <scope>NUCLEOTIDE SEQUENCE [LARGE SCALE GENOMIC DNA]</scope>
    <source>
        <strain evidence="2 3">CCFEE 6328</strain>
    </source>
</reference>
<dbReference type="CDD" id="cd00754">
    <property type="entry name" value="Ubl_MoaD"/>
    <property type="match status" value="1"/>
</dbReference>
<keyword evidence="3" id="KW-1185">Reference proteome</keyword>
<evidence type="ECO:0000313" key="2">
    <source>
        <dbReference type="EMBL" id="KAK5060770.1"/>
    </source>
</evidence>
<sequence>MAGDTTAEAGTKSGNEDGTFTLLLFATASTYAGDIETLSLPAPMTLREVFATLEKKFPGFEKKVLTSAAVTLNLEYVDFDLEGAGEGLELEIKKGDEVGIIPPVSSG</sequence>
<evidence type="ECO:0000256" key="1">
    <source>
        <dbReference type="ARBA" id="ARBA00022741"/>
    </source>
</evidence>
<protein>
    <recommendedName>
        <fullName evidence="4">MOCS2A</fullName>
    </recommendedName>
</protein>
<dbReference type="Gene3D" id="3.10.20.30">
    <property type="match status" value="1"/>
</dbReference>
<dbReference type="SUPFAM" id="SSF54285">
    <property type="entry name" value="MoaD/ThiS"/>
    <property type="match status" value="1"/>
</dbReference>
<dbReference type="PANTHER" id="PTHR33359:SF1">
    <property type="entry name" value="MOLYBDOPTERIN SYNTHASE SULFUR CARRIER SUBUNIT"/>
    <property type="match status" value="1"/>
</dbReference>
<dbReference type="Pfam" id="PF02597">
    <property type="entry name" value="ThiS"/>
    <property type="match status" value="1"/>
</dbReference>
<gene>
    <name evidence="2" type="ORF">LTR69_005369</name>
</gene>
<dbReference type="Proteomes" id="UP001345691">
    <property type="component" value="Unassembled WGS sequence"/>
</dbReference>
<dbReference type="InterPro" id="IPR016155">
    <property type="entry name" value="Mopterin_synth/thiamin_S_b"/>
</dbReference>
<keyword evidence="1" id="KW-0547">Nucleotide-binding</keyword>